<evidence type="ECO:0000256" key="5">
    <source>
        <dbReference type="SAM" id="Phobius"/>
    </source>
</evidence>
<dbReference type="GO" id="GO:0016757">
    <property type="term" value="F:glycosyltransferase activity"/>
    <property type="evidence" value="ECO:0007669"/>
    <property type="project" value="TreeGrafter"/>
</dbReference>
<feature type="transmembrane region" description="Helical" evidence="5">
    <location>
        <begin position="78"/>
        <end position="97"/>
    </location>
</feature>
<feature type="transmembrane region" description="Helical" evidence="5">
    <location>
        <begin position="133"/>
        <end position="156"/>
    </location>
</feature>
<dbReference type="PANTHER" id="PTHR12526:SF638">
    <property type="entry name" value="SPORE COAT PROTEIN SA"/>
    <property type="match status" value="1"/>
</dbReference>
<proteinExistence type="predicted"/>
<feature type="transmembrane region" description="Helical" evidence="5">
    <location>
        <begin position="103"/>
        <end position="121"/>
    </location>
</feature>
<dbReference type="PANTHER" id="PTHR12526">
    <property type="entry name" value="GLYCOSYLTRANSFERASE"/>
    <property type="match status" value="1"/>
</dbReference>
<evidence type="ECO:0000313" key="8">
    <source>
        <dbReference type="EMBL" id="ADI17853.1"/>
    </source>
</evidence>
<dbReference type="Gene3D" id="3.40.50.2000">
    <property type="entry name" value="Glycogen Phosphorylase B"/>
    <property type="match status" value="2"/>
</dbReference>
<dbReference type="AlphaFoldDB" id="E0XTW2"/>
<name>E0XTW2_9PROT</name>
<evidence type="ECO:0000259" key="7">
    <source>
        <dbReference type="Pfam" id="PF13477"/>
    </source>
</evidence>
<evidence type="ECO:0000256" key="2">
    <source>
        <dbReference type="ARBA" id="ARBA00022692"/>
    </source>
</evidence>
<keyword evidence="8" id="KW-0808">Transferase</keyword>
<feature type="transmembrane region" description="Helical" evidence="5">
    <location>
        <begin position="378"/>
        <end position="397"/>
    </location>
</feature>
<keyword evidence="2 5" id="KW-0812">Transmembrane</keyword>
<feature type="transmembrane region" description="Helical" evidence="5">
    <location>
        <begin position="515"/>
        <end position="536"/>
    </location>
</feature>
<dbReference type="GO" id="GO:0016020">
    <property type="term" value="C:membrane"/>
    <property type="evidence" value="ECO:0007669"/>
    <property type="project" value="UniProtKB-SubCell"/>
</dbReference>
<evidence type="ECO:0000256" key="3">
    <source>
        <dbReference type="ARBA" id="ARBA00022989"/>
    </source>
</evidence>
<dbReference type="SUPFAM" id="SSF53756">
    <property type="entry name" value="UDP-Glycosyltransferase/glycogen phosphorylase"/>
    <property type="match status" value="1"/>
</dbReference>
<feature type="transmembrane region" description="Helical" evidence="5">
    <location>
        <begin position="248"/>
        <end position="274"/>
    </location>
</feature>
<organism evidence="8">
    <name type="scientific">uncultured Rhodospirillales bacterium HF0200_01O14</name>
    <dbReference type="NCBI Taxonomy" id="710787"/>
    <lineage>
        <taxon>Bacteria</taxon>
        <taxon>Pseudomonadati</taxon>
        <taxon>Pseudomonadota</taxon>
        <taxon>Alphaproteobacteria</taxon>
        <taxon>Rhodospirillales</taxon>
        <taxon>environmental samples</taxon>
    </lineage>
</organism>
<dbReference type="Pfam" id="PF04932">
    <property type="entry name" value="Wzy_C"/>
    <property type="match status" value="1"/>
</dbReference>
<sequence>MAGFILEPFTMQQSVPARPWRDTVLGVGAILFGISAPLFFFGRAAVGIGLGVSLVLAVTSGSNGQAWRQMRRDLTSPLGVLVMIVFICWLPSVIGTINPDKSWGAWGGRLAMLGGVWYLMRLVAPKARYAWNALIWSTLALMGYCVLAVLTAPDILSIKAMLDGERHVDITRRLKPNGSFFMFAAILFAADMFDRKGWAKLPPLLGVVAFFFILEVSDARANTAGALAAFGAMVFAAWLVLENRLVKAALLVASVAGTVGILVWLSSITIQWAYTGSFTPYLPTAIIDVYRQLIWQFAYSHVFDHPLIGWGINTAPWIPGANGMVEGFNQAVLPGHPHSWFMEIWLETGLIGLIPTVLLVLGCAVVGLRLACRDGLRVAGPVLGILAAYWFVGLFNYSFWTSWWFAVFVISLAMTILRRDVLMRETAPRSRRKTMIVCAEDWSFVSHRIGLGRAALVRGDDVVVACNVGDAANVLRKEGFRVVDVPIARGGLSPLKSLKTVKALACLIRREQPDVIVNVAIQCVVLSAFAGLLVGAKRSVNMITGLGFLFVSGGAKARIVRHIVLMILRMYARCPSVNAIVQNSDDQALMSRLGFKEHRLALIRGSGVDIAAFAPTMASITTSDEPKTAIFVARMLWSKGLAELIEATRILTSRNRTYRFLLVGDVDHANPDSAAESDLIAWQQEGLIEWLGKRSDIAQLLRSADLAVLPSWREGLPKSLLEAASSGLAMVATDVPGCREIVHHQKNGLLVPLRDAKALADAIEHLMEDDATRRDYGAAARGLVERELCDRVIIAKTLAFVTGKHPLSMSELYDLGHGERKT</sequence>
<feature type="transmembrane region" description="Helical" evidence="5">
    <location>
        <begin position="24"/>
        <end position="57"/>
    </location>
</feature>
<dbReference type="Pfam" id="PF13477">
    <property type="entry name" value="Glyco_trans_4_2"/>
    <property type="match status" value="1"/>
</dbReference>
<evidence type="ECO:0000256" key="4">
    <source>
        <dbReference type="ARBA" id="ARBA00023136"/>
    </source>
</evidence>
<evidence type="ECO:0000256" key="1">
    <source>
        <dbReference type="ARBA" id="ARBA00004141"/>
    </source>
</evidence>
<dbReference type="CAZy" id="GT4">
    <property type="family name" value="Glycosyltransferase Family 4"/>
</dbReference>
<comment type="subcellular location">
    <subcellularLocation>
        <location evidence="1">Membrane</location>
        <topology evidence="1">Multi-pass membrane protein</topology>
    </subcellularLocation>
</comment>
<protein>
    <submittedName>
        <fullName evidence="8">Glycosyltransferase</fullName>
    </submittedName>
</protein>
<feature type="transmembrane region" description="Helical" evidence="5">
    <location>
        <begin position="350"/>
        <end position="371"/>
    </location>
</feature>
<keyword evidence="4 5" id="KW-0472">Membrane</keyword>
<dbReference type="InterPro" id="IPR028098">
    <property type="entry name" value="Glyco_trans_4-like_N"/>
</dbReference>
<accession>E0XTW2</accession>
<reference evidence="8" key="1">
    <citation type="journal article" date="2011" name="Environ. Microbiol.">
        <title>Time-series analyses of Monterey Bay coastal microbial picoplankton using a 'genome proxy' microarray.</title>
        <authorList>
            <person name="Rich V.I."/>
            <person name="Pham V.D."/>
            <person name="Eppley J."/>
            <person name="Shi Y."/>
            <person name="DeLong E.F."/>
        </authorList>
    </citation>
    <scope>NUCLEOTIDE SEQUENCE</scope>
</reference>
<dbReference type="Pfam" id="PF13692">
    <property type="entry name" value="Glyco_trans_1_4"/>
    <property type="match status" value="1"/>
</dbReference>
<feature type="transmembrane region" description="Helical" evidence="5">
    <location>
        <begin position="403"/>
        <end position="422"/>
    </location>
</feature>
<dbReference type="EMBL" id="GU474875">
    <property type="protein sequence ID" value="ADI17853.1"/>
    <property type="molecule type" value="Genomic_DNA"/>
</dbReference>
<feature type="domain" description="Glycosyltransferase subfamily 4-like N-terminal" evidence="7">
    <location>
        <begin position="440"/>
        <end position="564"/>
    </location>
</feature>
<keyword evidence="3 5" id="KW-1133">Transmembrane helix</keyword>
<feature type="transmembrane region" description="Helical" evidence="5">
    <location>
        <begin position="223"/>
        <end position="241"/>
    </location>
</feature>
<dbReference type="CDD" id="cd03808">
    <property type="entry name" value="GT4_CapM-like"/>
    <property type="match status" value="1"/>
</dbReference>
<evidence type="ECO:0000259" key="6">
    <source>
        <dbReference type="Pfam" id="PF04932"/>
    </source>
</evidence>
<dbReference type="InterPro" id="IPR007016">
    <property type="entry name" value="O-antigen_ligase-rel_domated"/>
</dbReference>
<feature type="domain" description="O-antigen ligase-related" evidence="6">
    <location>
        <begin position="208"/>
        <end position="354"/>
    </location>
</feature>